<comment type="caution">
    <text evidence="10">The sequence shown here is derived from an EMBL/GenBank/DDBJ whole genome shotgun (WGS) entry which is preliminary data.</text>
</comment>
<keyword evidence="1 8" id="KW-0963">Cytoplasm</keyword>
<keyword evidence="4 8" id="KW-0547">Nucleotide-binding</keyword>
<evidence type="ECO:0000313" key="11">
    <source>
        <dbReference type="Proteomes" id="UP001156691"/>
    </source>
</evidence>
<feature type="binding site" evidence="8">
    <location>
        <position position="22"/>
    </location>
    <ligand>
        <name>GTP</name>
        <dbReference type="ChEBI" id="CHEBI:37565"/>
    </ligand>
</feature>
<keyword evidence="7 8" id="KW-0501">Molybdenum cofactor biosynthesis</keyword>
<feature type="binding site" evidence="8">
    <location>
        <position position="105"/>
    </location>
    <ligand>
        <name>GTP</name>
        <dbReference type="ChEBI" id="CHEBI:37565"/>
    </ligand>
</feature>
<dbReference type="HAMAP" id="MF_00316">
    <property type="entry name" value="MobA"/>
    <property type="match status" value="1"/>
</dbReference>
<comment type="catalytic activity">
    <reaction evidence="8">
        <text>Mo-molybdopterin + GTP + H(+) = Mo-molybdopterin guanine dinucleotide + diphosphate</text>
        <dbReference type="Rhea" id="RHEA:34243"/>
        <dbReference type="ChEBI" id="CHEBI:15378"/>
        <dbReference type="ChEBI" id="CHEBI:33019"/>
        <dbReference type="ChEBI" id="CHEBI:37565"/>
        <dbReference type="ChEBI" id="CHEBI:71302"/>
        <dbReference type="ChEBI" id="CHEBI:71310"/>
        <dbReference type="EC" id="2.7.7.77"/>
    </reaction>
</comment>
<dbReference type="RefSeq" id="WP_284343281.1">
    <property type="nucleotide sequence ID" value="NZ_BSNS01000024.1"/>
</dbReference>
<evidence type="ECO:0000256" key="5">
    <source>
        <dbReference type="ARBA" id="ARBA00022842"/>
    </source>
</evidence>
<dbReference type="GO" id="GO:0016779">
    <property type="term" value="F:nucleotidyltransferase activity"/>
    <property type="evidence" value="ECO:0007669"/>
    <property type="project" value="UniProtKB-KW"/>
</dbReference>
<evidence type="ECO:0000256" key="3">
    <source>
        <dbReference type="ARBA" id="ARBA00022723"/>
    </source>
</evidence>
<comment type="caution">
    <text evidence="8">Lacks conserved residue(s) required for the propagation of feature annotation.</text>
</comment>
<keyword evidence="5 8" id="KW-0460">Magnesium</keyword>
<evidence type="ECO:0000313" key="10">
    <source>
        <dbReference type="EMBL" id="GLQ57912.1"/>
    </source>
</evidence>
<proteinExistence type="inferred from homology"/>
<name>A0ABQ5WD72_9HYPH</name>
<dbReference type="PANTHER" id="PTHR19136">
    <property type="entry name" value="MOLYBDENUM COFACTOR GUANYLYLTRANSFERASE"/>
    <property type="match status" value="1"/>
</dbReference>
<protein>
    <recommendedName>
        <fullName evidence="8">Molybdenum cofactor guanylyltransferase</fullName>
        <shortName evidence="8">MoCo guanylyltransferase</shortName>
        <ecNumber evidence="8">2.7.7.77</ecNumber>
    </recommendedName>
    <alternativeName>
        <fullName evidence="8">GTP:molybdopterin guanylyltransferase</fullName>
    </alternativeName>
    <alternativeName>
        <fullName evidence="8">Mo-MPT guanylyltransferase</fullName>
    </alternativeName>
    <alternativeName>
        <fullName evidence="8">Molybdopterin guanylyltransferase</fullName>
    </alternativeName>
    <alternativeName>
        <fullName evidence="8">Molybdopterin-guanine dinucleotide synthase</fullName>
        <shortName evidence="8">MGD synthase</shortName>
    </alternativeName>
</protein>
<evidence type="ECO:0000256" key="4">
    <source>
        <dbReference type="ARBA" id="ARBA00022741"/>
    </source>
</evidence>
<gene>
    <name evidence="8 10" type="primary">mobA</name>
    <name evidence="10" type="ORF">GCM10010862_51710</name>
</gene>
<keyword evidence="10" id="KW-0548">Nucleotidyltransferase</keyword>
<dbReference type="PANTHER" id="PTHR19136:SF81">
    <property type="entry name" value="MOLYBDENUM COFACTOR GUANYLYLTRANSFERASE"/>
    <property type="match status" value="1"/>
</dbReference>
<evidence type="ECO:0000256" key="2">
    <source>
        <dbReference type="ARBA" id="ARBA00022679"/>
    </source>
</evidence>
<comment type="function">
    <text evidence="8">Transfers a GMP moiety from GTP to Mo-molybdopterin (Mo-MPT) cofactor (Moco or molybdenum cofactor) to form Mo-molybdopterin guanine dinucleotide (Mo-MGD) cofactor.</text>
</comment>
<dbReference type="CDD" id="cd02503">
    <property type="entry name" value="MobA"/>
    <property type="match status" value="1"/>
</dbReference>
<evidence type="ECO:0000256" key="6">
    <source>
        <dbReference type="ARBA" id="ARBA00023134"/>
    </source>
</evidence>
<feature type="binding site" evidence="8">
    <location>
        <position position="105"/>
    </location>
    <ligand>
        <name>Mg(2+)</name>
        <dbReference type="ChEBI" id="CHEBI:18420"/>
    </ligand>
</feature>
<comment type="similarity">
    <text evidence="8">Belongs to the MobA family.</text>
</comment>
<keyword evidence="3 8" id="KW-0479">Metal-binding</keyword>
<reference evidence="11" key="1">
    <citation type="journal article" date="2019" name="Int. J. Syst. Evol. Microbiol.">
        <title>The Global Catalogue of Microorganisms (GCM) 10K type strain sequencing project: providing services to taxonomists for standard genome sequencing and annotation.</title>
        <authorList>
            <consortium name="The Broad Institute Genomics Platform"/>
            <consortium name="The Broad Institute Genome Sequencing Center for Infectious Disease"/>
            <person name="Wu L."/>
            <person name="Ma J."/>
        </authorList>
    </citation>
    <scope>NUCLEOTIDE SEQUENCE [LARGE SCALE GENOMIC DNA]</scope>
    <source>
        <strain evidence="11">NBRC 112416</strain>
    </source>
</reference>
<dbReference type="Gene3D" id="3.90.550.10">
    <property type="entry name" value="Spore Coat Polysaccharide Biosynthesis Protein SpsA, Chain A"/>
    <property type="match status" value="1"/>
</dbReference>
<accession>A0ABQ5WD72</accession>
<dbReference type="Pfam" id="PF12804">
    <property type="entry name" value="NTP_transf_3"/>
    <property type="match status" value="1"/>
</dbReference>
<feature type="domain" description="MobA-like NTP transferase" evidence="9">
    <location>
        <begin position="6"/>
        <end position="165"/>
    </location>
</feature>
<keyword evidence="2 8" id="KW-0808">Transferase</keyword>
<organism evidence="10 11">
    <name type="scientific">Devosia nitrariae</name>
    <dbReference type="NCBI Taxonomy" id="2071872"/>
    <lineage>
        <taxon>Bacteria</taxon>
        <taxon>Pseudomonadati</taxon>
        <taxon>Pseudomonadota</taxon>
        <taxon>Alphaproteobacteria</taxon>
        <taxon>Hyphomicrobiales</taxon>
        <taxon>Devosiaceae</taxon>
        <taxon>Devosia</taxon>
    </lineage>
</organism>
<comment type="subunit">
    <text evidence="8">Monomer.</text>
</comment>
<dbReference type="SUPFAM" id="SSF53448">
    <property type="entry name" value="Nucleotide-diphospho-sugar transferases"/>
    <property type="match status" value="1"/>
</dbReference>
<dbReference type="EC" id="2.7.7.77" evidence="8"/>
<comment type="domain">
    <text evidence="8">The N-terminal domain determines nucleotide recognition and specific binding, while the C-terminal domain determines the specific binding to the target protein.</text>
</comment>
<evidence type="ECO:0000256" key="1">
    <source>
        <dbReference type="ARBA" id="ARBA00022490"/>
    </source>
</evidence>
<dbReference type="InterPro" id="IPR029044">
    <property type="entry name" value="Nucleotide-diphossugar_trans"/>
</dbReference>
<dbReference type="InterPro" id="IPR025877">
    <property type="entry name" value="MobA-like_NTP_Trfase"/>
</dbReference>
<evidence type="ECO:0000256" key="7">
    <source>
        <dbReference type="ARBA" id="ARBA00023150"/>
    </source>
</evidence>
<sequence>MTRIAAVVLAGGRGERLGGVRKAGLKLWGRRLIDRTLANLSRHCAPVLVSTGRIDPALLQLPDDVVAIADLDLPIAGPLAGLLAAADWMGKEATAPDLLVSIAVDTPFVPDDFVPRLAAELPEGALAACATCGPAFYPTNAVWRRESLARLSARIGEQTLPRSLRAFLEEIGAHAVDWRPDADGDPFSNINTLANLIALSRRRASDD</sequence>
<evidence type="ECO:0000259" key="9">
    <source>
        <dbReference type="Pfam" id="PF12804"/>
    </source>
</evidence>
<comment type="subcellular location">
    <subcellularLocation>
        <location evidence="8">Cytoplasm</location>
    </subcellularLocation>
</comment>
<comment type="cofactor">
    <cofactor evidence="8">
        <name>Mg(2+)</name>
        <dbReference type="ChEBI" id="CHEBI:18420"/>
    </cofactor>
</comment>
<evidence type="ECO:0000256" key="8">
    <source>
        <dbReference type="HAMAP-Rule" id="MF_00316"/>
    </source>
</evidence>
<dbReference type="InterPro" id="IPR013482">
    <property type="entry name" value="Molybde_CF_guanTrfase"/>
</dbReference>
<feature type="binding site" evidence="8">
    <location>
        <begin position="9"/>
        <end position="11"/>
    </location>
    <ligand>
        <name>GTP</name>
        <dbReference type="ChEBI" id="CHEBI:37565"/>
    </ligand>
</feature>
<keyword evidence="11" id="KW-1185">Reference proteome</keyword>
<dbReference type="EMBL" id="BSNS01000024">
    <property type="protein sequence ID" value="GLQ57912.1"/>
    <property type="molecule type" value="Genomic_DNA"/>
</dbReference>
<keyword evidence="6 8" id="KW-0342">GTP-binding</keyword>
<dbReference type="Proteomes" id="UP001156691">
    <property type="component" value="Unassembled WGS sequence"/>
</dbReference>